<feature type="domain" description="PDZ" evidence="2">
    <location>
        <begin position="579"/>
        <end position="649"/>
    </location>
</feature>
<feature type="region of interest" description="Disordered" evidence="1">
    <location>
        <begin position="451"/>
        <end position="570"/>
    </location>
</feature>
<sequence>MYCTPLTIPVEFKVVDWRLQHFLRAVKPLLLAGSVIHSRLGDLGACTRHELSRVLQVVSRVNTGVAWRLGCLYKARTITSVAGSITCQYRGSLETWVLVQDTNYHECCRHKMRLFKRRCSDPSPQLVSLSPLSQDTLHDVIPDAPQTPSKHKSQTSNGLPNVRRSISTSSEVSPKAVKKAFPSMPMLPAPCHCSQHHATAPSIPQHHATAPSIPQHHATAPSIPQHHATAPSIPQHHATAPSIMPLSATGLATWGKKVGRKWEQLRRSDSSELLTVSPGRRRHWSPNNTSVSHSAGTSRNRRISRVESLRNLFIRTGDRNCVDKETNTDPERVTPPSDAERVKEECQKGLADLYQLNALLEEKNPRRSLEEQQMLEHLERALSCEDLLSSPNSVKSKLSILDEETGRRSGRERAVSIGCDEIRVRNVQSPLSVNELCLFLNNLLLRADESGYESDSTRAGSDSPRGSIKSSTSDFQTAPRPGPKGASSADDLNSSLCSQVEEEEKGDETLTSEDIGVISEEDVETTPVPKLSFSRKRNSKINTGIRRGDVRRPPHVSFSSSSAESRPRSSTFLEREFKTLRLARSDVGELGVHVEKKDSTGRSACYVITRVEPGGPADRDGRFKEGDEIIKVNGRRLRGMTLQEAHTTLNICPRDVVVARPVQNKDHAPAKEKPLSKPSDAAPLGTTPPSGKGILIPVRSRDPTTQEHTTPHCGDSAPETQVPHHVLVDGDVPEGSWKEVLGFQCCGRSGLSQGQYGYLREDRVSVGPGCRGRELEGGPTSERARERLSDYLAKLVSEPASSDEILTVNGSSLQGLTHAEAITAFKNIKEGQVVLHVGRRDPQNKRTNKSKSCDDLDKFN</sequence>
<feature type="region of interest" description="Disordered" evidence="1">
    <location>
        <begin position="137"/>
        <end position="178"/>
    </location>
</feature>
<dbReference type="SMART" id="SM00228">
    <property type="entry name" value="PDZ"/>
    <property type="match status" value="2"/>
</dbReference>
<evidence type="ECO:0000259" key="2">
    <source>
        <dbReference type="PROSITE" id="PS50106"/>
    </source>
</evidence>
<proteinExistence type="predicted"/>
<comment type="caution">
    <text evidence="3">The sequence shown here is derived from an EMBL/GenBank/DDBJ whole genome shotgun (WGS) entry which is preliminary data.</text>
</comment>
<dbReference type="SUPFAM" id="SSF50156">
    <property type="entry name" value="PDZ domain-like"/>
    <property type="match status" value="2"/>
</dbReference>
<dbReference type="EMBL" id="CAJPIN010007594">
    <property type="protein sequence ID" value="CAG2058580.1"/>
    <property type="molecule type" value="Genomic_DNA"/>
</dbReference>
<feature type="compositionally biased region" description="Polar residues" evidence="1">
    <location>
        <begin position="285"/>
        <end position="298"/>
    </location>
</feature>
<feature type="region of interest" description="Disordered" evidence="1">
    <location>
        <begin position="837"/>
        <end position="860"/>
    </location>
</feature>
<name>A0ABN7NUR0_TIMPD</name>
<feature type="region of interest" description="Disordered" evidence="1">
    <location>
        <begin position="266"/>
        <end position="301"/>
    </location>
</feature>
<gene>
    <name evidence="3" type="ORF">TPAB3V08_LOCUS5549</name>
</gene>
<feature type="compositionally biased region" description="Basic and acidic residues" evidence="1">
    <location>
        <begin position="666"/>
        <end position="675"/>
    </location>
</feature>
<dbReference type="InterPro" id="IPR036034">
    <property type="entry name" value="PDZ_sf"/>
</dbReference>
<dbReference type="InterPro" id="IPR051342">
    <property type="entry name" value="PDZ_scaffold"/>
</dbReference>
<dbReference type="PANTHER" id="PTHR19964:SF95">
    <property type="entry name" value="ARC, ISOFORM A"/>
    <property type="match status" value="1"/>
</dbReference>
<feature type="compositionally biased region" description="Low complexity" evidence="1">
    <location>
        <begin position="555"/>
        <end position="570"/>
    </location>
</feature>
<feature type="region of interest" description="Disordered" evidence="1">
    <location>
        <begin position="666"/>
        <end position="721"/>
    </location>
</feature>
<dbReference type="CDD" id="cd00136">
    <property type="entry name" value="PDZ_canonical"/>
    <property type="match status" value="1"/>
</dbReference>
<reference evidence="3" key="1">
    <citation type="submission" date="2021-03" db="EMBL/GenBank/DDBJ databases">
        <authorList>
            <person name="Tran Van P."/>
        </authorList>
    </citation>
    <scope>NUCLEOTIDE SEQUENCE</scope>
</reference>
<dbReference type="Gene3D" id="2.30.42.10">
    <property type="match status" value="2"/>
</dbReference>
<evidence type="ECO:0000256" key="1">
    <source>
        <dbReference type="SAM" id="MobiDB-lite"/>
    </source>
</evidence>
<feature type="region of interest" description="Disordered" evidence="1">
    <location>
        <begin position="192"/>
        <end position="238"/>
    </location>
</feature>
<feature type="compositionally biased region" description="Polar residues" evidence="1">
    <location>
        <begin position="154"/>
        <end position="172"/>
    </location>
</feature>
<feature type="region of interest" description="Disordered" evidence="1">
    <location>
        <begin position="320"/>
        <end position="343"/>
    </location>
</feature>
<dbReference type="Pfam" id="PF00595">
    <property type="entry name" value="PDZ"/>
    <property type="match status" value="1"/>
</dbReference>
<accession>A0ABN7NUR0</accession>
<dbReference type="PROSITE" id="PS50106">
    <property type="entry name" value="PDZ"/>
    <property type="match status" value="1"/>
</dbReference>
<keyword evidence="4" id="KW-1185">Reference proteome</keyword>
<feature type="compositionally biased region" description="Basic and acidic residues" evidence="1">
    <location>
        <begin position="851"/>
        <end position="860"/>
    </location>
</feature>
<dbReference type="Proteomes" id="UP001153148">
    <property type="component" value="Unassembled WGS sequence"/>
</dbReference>
<protein>
    <recommendedName>
        <fullName evidence="2">PDZ domain-containing protein</fullName>
    </recommendedName>
</protein>
<evidence type="ECO:0000313" key="3">
    <source>
        <dbReference type="EMBL" id="CAG2058580.1"/>
    </source>
</evidence>
<evidence type="ECO:0000313" key="4">
    <source>
        <dbReference type="Proteomes" id="UP001153148"/>
    </source>
</evidence>
<dbReference type="PANTHER" id="PTHR19964">
    <property type="entry name" value="MULTIPLE PDZ DOMAIN PROTEIN"/>
    <property type="match status" value="1"/>
</dbReference>
<dbReference type="InterPro" id="IPR001478">
    <property type="entry name" value="PDZ"/>
</dbReference>
<organism evidence="3 4">
    <name type="scientific">Timema podura</name>
    <name type="common">Walking stick</name>
    <dbReference type="NCBI Taxonomy" id="61482"/>
    <lineage>
        <taxon>Eukaryota</taxon>
        <taxon>Metazoa</taxon>
        <taxon>Ecdysozoa</taxon>
        <taxon>Arthropoda</taxon>
        <taxon>Hexapoda</taxon>
        <taxon>Insecta</taxon>
        <taxon>Pterygota</taxon>
        <taxon>Neoptera</taxon>
        <taxon>Polyneoptera</taxon>
        <taxon>Phasmatodea</taxon>
        <taxon>Timematodea</taxon>
        <taxon>Timematoidea</taxon>
        <taxon>Timematidae</taxon>
        <taxon>Timema</taxon>
    </lineage>
</organism>